<dbReference type="AlphaFoldDB" id="A0A2N5M388"/>
<gene>
    <name evidence="1" type="ORF">CUU66_17145</name>
</gene>
<protein>
    <submittedName>
        <fullName evidence="1">DUF2140 domain-containing protein</fullName>
    </submittedName>
</protein>
<dbReference type="RefSeq" id="WP_101644402.1">
    <property type="nucleotide sequence ID" value="NZ_PGUY01000053.1"/>
</dbReference>
<accession>A0A2N5M388</accession>
<organism evidence="1 2">
    <name type="scientific">Peribacillus deserti</name>
    <dbReference type="NCBI Taxonomy" id="673318"/>
    <lineage>
        <taxon>Bacteria</taxon>
        <taxon>Bacillati</taxon>
        <taxon>Bacillota</taxon>
        <taxon>Bacilli</taxon>
        <taxon>Bacillales</taxon>
        <taxon>Bacillaceae</taxon>
        <taxon>Peribacillus</taxon>
    </lineage>
</organism>
<dbReference type="InterPro" id="IPR018672">
    <property type="entry name" value="DUF2140"/>
</dbReference>
<sequence>MQKKDKWKILFFVLLGFVILTLAALLILVNLPAKNSKEIKELSSDEIAGFNIQTNKEDLNVLINRYLNEEGFKGSINYDVLLKEQVELYGTLPAFGNDVELKLTFQPKALKNGDLLLEQKSISVGQMKLPVSYVLNIVNNRFKTPDWVVIQPNDKLIYVSLQNMELKSGLQVKAKKFDLKRDDISFRLIVPPEK</sequence>
<dbReference type="OrthoDB" id="2412610at2"/>
<comment type="caution">
    <text evidence="1">The sequence shown here is derived from an EMBL/GenBank/DDBJ whole genome shotgun (WGS) entry which is preliminary data.</text>
</comment>
<name>A0A2N5M388_9BACI</name>
<evidence type="ECO:0000313" key="1">
    <source>
        <dbReference type="EMBL" id="PLT28743.1"/>
    </source>
</evidence>
<dbReference type="Pfam" id="PF09911">
    <property type="entry name" value="DUF2140"/>
    <property type="match status" value="1"/>
</dbReference>
<reference evidence="1 2" key="1">
    <citation type="submission" date="2017-11" db="EMBL/GenBank/DDBJ databases">
        <title>Comparitive Functional Genomics of Dry Heat Resistant strains isolated from the Viking Spacecraft.</title>
        <authorList>
            <person name="Seuylemezian A."/>
            <person name="Cooper K."/>
            <person name="Vaishampayan P."/>
        </authorList>
    </citation>
    <scope>NUCLEOTIDE SEQUENCE [LARGE SCALE GENOMIC DNA]</scope>
    <source>
        <strain evidence="1 2">V1-29</strain>
    </source>
</reference>
<evidence type="ECO:0000313" key="2">
    <source>
        <dbReference type="Proteomes" id="UP000234748"/>
    </source>
</evidence>
<dbReference type="EMBL" id="PGUY01000053">
    <property type="protein sequence ID" value="PLT28743.1"/>
    <property type="molecule type" value="Genomic_DNA"/>
</dbReference>
<keyword evidence="2" id="KW-1185">Reference proteome</keyword>
<dbReference type="Proteomes" id="UP000234748">
    <property type="component" value="Unassembled WGS sequence"/>
</dbReference>
<proteinExistence type="predicted"/>